<evidence type="ECO:0000313" key="2">
    <source>
        <dbReference type="EMBL" id="KAK3492949.1"/>
    </source>
</evidence>
<organism evidence="2 3">
    <name type="scientific">Neurospora hispaniola</name>
    <dbReference type="NCBI Taxonomy" id="588809"/>
    <lineage>
        <taxon>Eukaryota</taxon>
        <taxon>Fungi</taxon>
        <taxon>Dikarya</taxon>
        <taxon>Ascomycota</taxon>
        <taxon>Pezizomycotina</taxon>
        <taxon>Sordariomycetes</taxon>
        <taxon>Sordariomycetidae</taxon>
        <taxon>Sordariales</taxon>
        <taxon>Sordariaceae</taxon>
        <taxon>Neurospora</taxon>
    </lineage>
</organism>
<proteinExistence type="predicted"/>
<comment type="caution">
    <text evidence="2">The sequence shown here is derived from an EMBL/GenBank/DDBJ whole genome shotgun (WGS) entry which is preliminary data.</text>
</comment>
<keyword evidence="3" id="KW-1185">Reference proteome</keyword>
<protein>
    <submittedName>
        <fullName evidence="2">Uncharacterized protein</fullName>
    </submittedName>
</protein>
<evidence type="ECO:0000256" key="1">
    <source>
        <dbReference type="SAM" id="MobiDB-lite"/>
    </source>
</evidence>
<dbReference type="Proteomes" id="UP001285908">
    <property type="component" value="Unassembled WGS sequence"/>
</dbReference>
<gene>
    <name evidence="2" type="ORF">B0T23DRAFT_296844</name>
</gene>
<dbReference type="AlphaFoldDB" id="A0AAJ0MRS6"/>
<dbReference type="GeneID" id="87871915"/>
<accession>A0AAJ0MRS6</accession>
<reference evidence="2 3" key="1">
    <citation type="journal article" date="2023" name="Mol. Phylogenet. Evol.">
        <title>Genome-scale phylogeny and comparative genomics of the fungal order Sordariales.</title>
        <authorList>
            <person name="Hensen N."/>
            <person name="Bonometti L."/>
            <person name="Westerberg I."/>
            <person name="Brannstrom I.O."/>
            <person name="Guillou S."/>
            <person name="Cros-Aarteil S."/>
            <person name="Calhoun S."/>
            <person name="Haridas S."/>
            <person name="Kuo A."/>
            <person name="Mondo S."/>
            <person name="Pangilinan J."/>
            <person name="Riley R."/>
            <person name="LaButti K."/>
            <person name="Andreopoulos B."/>
            <person name="Lipzen A."/>
            <person name="Chen C."/>
            <person name="Yan M."/>
            <person name="Daum C."/>
            <person name="Ng V."/>
            <person name="Clum A."/>
            <person name="Steindorff A."/>
            <person name="Ohm R.A."/>
            <person name="Martin F."/>
            <person name="Silar P."/>
            <person name="Natvig D.O."/>
            <person name="Lalanne C."/>
            <person name="Gautier V."/>
            <person name="Ament-Velasquez S.L."/>
            <person name="Kruys A."/>
            <person name="Hutchinson M.I."/>
            <person name="Powell A.J."/>
            <person name="Barry K."/>
            <person name="Miller A.N."/>
            <person name="Grigoriev I.V."/>
            <person name="Debuchy R."/>
            <person name="Gladieux P."/>
            <person name="Hiltunen Thoren M."/>
            <person name="Johannesson H."/>
        </authorList>
    </citation>
    <scope>NUCLEOTIDE SEQUENCE [LARGE SCALE GENOMIC DNA]</scope>
    <source>
        <strain evidence="2 3">FGSC 10403</strain>
    </source>
</reference>
<sequence>LDGNEDIDLFEDGQNDDDDESQDEVGQDVFAAIRRHNVTTQRSRSGIHRMEYAV</sequence>
<dbReference type="RefSeq" id="XP_062693407.1">
    <property type="nucleotide sequence ID" value="XM_062834293.1"/>
</dbReference>
<feature type="region of interest" description="Disordered" evidence="1">
    <location>
        <begin position="1"/>
        <end position="25"/>
    </location>
</feature>
<evidence type="ECO:0000313" key="3">
    <source>
        <dbReference type="Proteomes" id="UP001285908"/>
    </source>
</evidence>
<feature type="non-terminal residue" evidence="2">
    <location>
        <position position="1"/>
    </location>
</feature>
<feature type="non-terminal residue" evidence="2">
    <location>
        <position position="54"/>
    </location>
</feature>
<dbReference type="EMBL" id="JAULSX010000004">
    <property type="protein sequence ID" value="KAK3492949.1"/>
    <property type="molecule type" value="Genomic_DNA"/>
</dbReference>
<name>A0AAJ0MRS6_9PEZI</name>